<feature type="active site" description="Proton acceptor" evidence="8 9">
    <location>
        <position position="180"/>
    </location>
</feature>
<dbReference type="InterPro" id="IPR015813">
    <property type="entry name" value="Pyrv/PenolPyrv_kinase-like_dom"/>
</dbReference>
<dbReference type="Proteomes" id="UP000184222">
    <property type="component" value="Chromosome"/>
</dbReference>
<dbReference type="InterPro" id="IPR040442">
    <property type="entry name" value="Pyrv_kinase-like_dom_sf"/>
</dbReference>
<dbReference type="EC" id="2.1.2.11" evidence="8"/>
<evidence type="ECO:0000256" key="2">
    <source>
        <dbReference type="ARBA" id="ARBA00008676"/>
    </source>
</evidence>
<feature type="binding site" evidence="8 10">
    <location>
        <position position="111"/>
    </location>
    <ligand>
        <name>3-methyl-2-oxobutanoate</name>
        <dbReference type="ChEBI" id="CHEBI:11851"/>
    </ligand>
</feature>
<evidence type="ECO:0000256" key="8">
    <source>
        <dbReference type="HAMAP-Rule" id="MF_00156"/>
    </source>
</evidence>
<dbReference type="EMBL" id="CP016796">
    <property type="protein sequence ID" value="API87197.1"/>
    <property type="molecule type" value="Genomic_DNA"/>
</dbReference>
<dbReference type="HAMAP" id="MF_00156">
    <property type="entry name" value="PanB"/>
    <property type="match status" value="1"/>
</dbReference>
<dbReference type="GO" id="GO:0005737">
    <property type="term" value="C:cytoplasm"/>
    <property type="evidence" value="ECO:0007669"/>
    <property type="project" value="UniProtKB-SubCell"/>
</dbReference>
<dbReference type="GO" id="GO:0015940">
    <property type="term" value="P:pantothenate biosynthetic process"/>
    <property type="evidence" value="ECO:0007669"/>
    <property type="project" value="UniProtKB-UniRule"/>
</dbReference>
<feature type="binding site" evidence="8 11">
    <location>
        <position position="43"/>
    </location>
    <ligand>
        <name>Mg(2+)</name>
        <dbReference type="ChEBI" id="CHEBI:18420"/>
    </ligand>
</feature>
<dbReference type="FunFam" id="3.20.20.60:FF:000003">
    <property type="entry name" value="3-methyl-2-oxobutanoate hydroxymethyltransferase"/>
    <property type="match status" value="1"/>
</dbReference>
<dbReference type="GO" id="GO:0000287">
    <property type="term" value="F:magnesium ion binding"/>
    <property type="evidence" value="ECO:0007669"/>
    <property type="project" value="TreeGrafter"/>
</dbReference>
<dbReference type="GO" id="GO:0032259">
    <property type="term" value="P:methylation"/>
    <property type="evidence" value="ECO:0007669"/>
    <property type="project" value="UniProtKB-KW"/>
</dbReference>
<dbReference type="RefSeq" id="WP_072712911.1">
    <property type="nucleotide sequence ID" value="NZ_CP016796.1"/>
</dbReference>
<protein>
    <recommendedName>
        <fullName evidence="8">3-methyl-2-oxobutanoate hydroxymethyltransferase</fullName>
        <ecNumber evidence="8">2.1.2.11</ecNumber>
    </recommendedName>
    <alternativeName>
        <fullName evidence="8">Ketopantoate hydroxymethyltransferase</fullName>
        <shortName evidence="8">KPHMT</shortName>
    </alternativeName>
</protein>
<evidence type="ECO:0000256" key="6">
    <source>
        <dbReference type="ARBA" id="ARBA00022723"/>
    </source>
</evidence>
<keyword evidence="13" id="KW-1185">Reference proteome</keyword>
<dbReference type="OrthoDB" id="9781789at2"/>
<dbReference type="PIRSF" id="PIRSF000388">
    <property type="entry name" value="Pantoate_hydroxy_MeTrfase"/>
    <property type="match status" value="1"/>
</dbReference>
<evidence type="ECO:0000313" key="13">
    <source>
        <dbReference type="Proteomes" id="UP000184222"/>
    </source>
</evidence>
<dbReference type="GO" id="GO:0003864">
    <property type="term" value="F:3-methyl-2-oxobutanoate hydroxymethyltransferase activity"/>
    <property type="evidence" value="ECO:0007669"/>
    <property type="project" value="UniProtKB-UniRule"/>
</dbReference>
<dbReference type="CDD" id="cd06557">
    <property type="entry name" value="KPHMT-like"/>
    <property type="match status" value="1"/>
</dbReference>
<evidence type="ECO:0000256" key="3">
    <source>
        <dbReference type="ARBA" id="ARBA00011424"/>
    </source>
</evidence>
<dbReference type="NCBIfam" id="TIGR00222">
    <property type="entry name" value="panB"/>
    <property type="match status" value="1"/>
</dbReference>
<evidence type="ECO:0000256" key="9">
    <source>
        <dbReference type="PIRSR" id="PIRSR000388-1"/>
    </source>
</evidence>
<proteinExistence type="inferred from homology"/>
<keyword evidence="8" id="KW-0963">Cytoplasm</keyword>
<dbReference type="GO" id="GO:0008168">
    <property type="term" value="F:methyltransferase activity"/>
    <property type="evidence" value="ECO:0007669"/>
    <property type="project" value="UniProtKB-KW"/>
</dbReference>
<keyword evidence="12" id="KW-0489">Methyltransferase</keyword>
<dbReference type="UniPathway" id="UPA00028">
    <property type="reaction ID" value="UER00003"/>
</dbReference>
<evidence type="ECO:0000256" key="5">
    <source>
        <dbReference type="ARBA" id="ARBA00022679"/>
    </source>
</evidence>
<name>A0A1L4BTQ2_9GAMM</name>
<feature type="binding site" evidence="8 11">
    <location>
        <position position="113"/>
    </location>
    <ligand>
        <name>Mg(2+)</name>
        <dbReference type="ChEBI" id="CHEBI:18420"/>
    </ligand>
</feature>
<accession>A0A1L4BTQ2</accession>
<dbReference type="PANTHER" id="PTHR20881">
    <property type="entry name" value="3-METHYL-2-OXOBUTANOATE HYDROXYMETHYLTRANSFERASE"/>
    <property type="match status" value="1"/>
</dbReference>
<dbReference type="InterPro" id="IPR003700">
    <property type="entry name" value="Pantoate_hydroxy_MeTrfase"/>
</dbReference>
<comment type="subcellular location">
    <subcellularLocation>
        <location evidence="8">Cytoplasm</location>
    </subcellularLocation>
</comment>
<evidence type="ECO:0000256" key="11">
    <source>
        <dbReference type="PIRSR" id="PIRSR000388-3"/>
    </source>
</evidence>
<dbReference type="PANTHER" id="PTHR20881:SF0">
    <property type="entry name" value="3-METHYL-2-OXOBUTANOATE HYDROXYMETHYLTRANSFERASE"/>
    <property type="match status" value="1"/>
</dbReference>
<evidence type="ECO:0000256" key="10">
    <source>
        <dbReference type="PIRSR" id="PIRSR000388-2"/>
    </source>
</evidence>
<evidence type="ECO:0000256" key="4">
    <source>
        <dbReference type="ARBA" id="ARBA00022655"/>
    </source>
</evidence>
<evidence type="ECO:0000313" key="12">
    <source>
        <dbReference type="EMBL" id="API87197.1"/>
    </source>
</evidence>
<dbReference type="Gene3D" id="3.20.20.60">
    <property type="entry name" value="Phosphoenolpyruvate-binding domains"/>
    <property type="match status" value="1"/>
</dbReference>
<comment type="cofactor">
    <cofactor evidence="8 11">
        <name>Mg(2+)</name>
        <dbReference type="ChEBI" id="CHEBI:18420"/>
    </cofactor>
    <text evidence="8 11">Binds 1 Mg(2+) ion per subunit.</text>
</comment>
<sequence>MKSILDFEKAKIKQQKISMITCYDYSFANIINNTDIDCILVGDSGGMVLLGKENTTHTTLSDMQFMTKAVAQGAKNKLIIADLPFISYRQSLEITIQSVATLIHSGAQAVKLEGAAGNLDTIRYIVDSGVPVMGHIGLTPQFINGLGGFKVQGKTEVAAIKLLNEAKQLEEAGCFSIVLECIPAKVAKKITQALNIPTIGIGAGSDTDGQVIVLQDMLGMNNDFQPKFVKKYMDASQAFNKAINSYVEETKAGIFPSKEHTYDYS</sequence>
<organism evidence="12 13">
    <name type="scientific">Francisella uliginis</name>
    <dbReference type="NCBI Taxonomy" id="573570"/>
    <lineage>
        <taxon>Bacteria</taxon>
        <taxon>Pseudomonadati</taxon>
        <taxon>Pseudomonadota</taxon>
        <taxon>Gammaproteobacteria</taxon>
        <taxon>Thiotrichales</taxon>
        <taxon>Francisellaceae</taxon>
        <taxon>Francisella</taxon>
    </lineage>
</organism>
<keyword evidence="4 8" id="KW-0566">Pantothenate biosynthesis</keyword>
<gene>
    <name evidence="8" type="primary">panB</name>
    <name evidence="12" type="ORF">F7310_07410</name>
</gene>
<comment type="subunit">
    <text evidence="3 8">Homodecamer; pentamer of dimers.</text>
</comment>
<reference evidence="12 13" key="1">
    <citation type="journal article" date="2016" name="Appl. Environ. Microbiol.">
        <title>Whole genome relationships among Francisella bacteria of diverse origin define new species and provide specific regions for detection.</title>
        <authorList>
            <person name="Challacombe J.F."/>
            <person name="Petersen J.M."/>
            <person name="Gallegos-Graves V."/>
            <person name="Hodge D."/>
            <person name="Pillai S."/>
            <person name="Kuske C.R."/>
        </authorList>
    </citation>
    <scope>NUCLEOTIDE SEQUENCE [LARGE SCALE GENOMIC DNA]</scope>
    <source>
        <strain evidence="13">TX07-7310</strain>
    </source>
</reference>
<comment type="catalytic activity">
    <reaction evidence="8">
        <text>(6R)-5,10-methylene-5,6,7,8-tetrahydrofolate + 3-methyl-2-oxobutanoate + H2O = 2-dehydropantoate + (6S)-5,6,7,8-tetrahydrofolate</text>
        <dbReference type="Rhea" id="RHEA:11824"/>
        <dbReference type="ChEBI" id="CHEBI:11561"/>
        <dbReference type="ChEBI" id="CHEBI:11851"/>
        <dbReference type="ChEBI" id="CHEBI:15377"/>
        <dbReference type="ChEBI" id="CHEBI:15636"/>
        <dbReference type="ChEBI" id="CHEBI:57453"/>
        <dbReference type="EC" id="2.1.2.11"/>
    </reaction>
</comment>
<evidence type="ECO:0000256" key="1">
    <source>
        <dbReference type="ARBA" id="ARBA00005033"/>
    </source>
</evidence>
<comment type="function">
    <text evidence="7 8">Catalyzes the reversible reaction in which hydroxymethyl group from 5,10-methylenetetrahydrofolate is transferred onto alpha-ketoisovalerate to form ketopantoate.</text>
</comment>
<dbReference type="KEGG" id="frx:F7310_07410"/>
<dbReference type="STRING" id="573570.F7310_07410"/>
<feature type="binding site" evidence="8 10">
    <location>
        <position position="82"/>
    </location>
    <ligand>
        <name>3-methyl-2-oxobutanoate</name>
        <dbReference type="ChEBI" id="CHEBI:11851"/>
    </ligand>
</feature>
<dbReference type="AlphaFoldDB" id="A0A1L4BTQ2"/>
<feature type="binding site" evidence="8 11">
    <location>
        <position position="82"/>
    </location>
    <ligand>
        <name>Mg(2+)</name>
        <dbReference type="ChEBI" id="CHEBI:18420"/>
    </ligand>
</feature>
<dbReference type="SUPFAM" id="SSF51621">
    <property type="entry name" value="Phosphoenolpyruvate/pyruvate domain"/>
    <property type="match status" value="1"/>
</dbReference>
<dbReference type="NCBIfam" id="NF001452">
    <property type="entry name" value="PRK00311.1"/>
    <property type="match status" value="1"/>
</dbReference>
<keyword evidence="5 8" id="KW-0808">Transferase</keyword>
<comment type="similarity">
    <text evidence="2 8">Belongs to the PanB family.</text>
</comment>
<dbReference type="Pfam" id="PF02548">
    <property type="entry name" value="Pantoate_transf"/>
    <property type="match status" value="1"/>
</dbReference>
<feature type="binding site" evidence="8 10">
    <location>
        <begin position="43"/>
        <end position="44"/>
    </location>
    <ligand>
        <name>3-methyl-2-oxobutanoate</name>
        <dbReference type="ChEBI" id="CHEBI:11851"/>
    </ligand>
</feature>
<keyword evidence="8 11" id="KW-0460">Magnesium</keyword>
<evidence type="ECO:0000256" key="7">
    <source>
        <dbReference type="ARBA" id="ARBA00056497"/>
    </source>
</evidence>
<comment type="pathway">
    <text evidence="1 8">Cofactor biosynthesis; (R)-pantothenate biosynthesis; (R)-pantoate from 3-methyl-2-oxobutanoate: step 1/2.</text>
</comment>
<keyword evidence="6 8" id="KW-0479">Metal-binding</keyword>